<dbReference type="GO" id="GO:0005874">
    <property type="term" value="C:microtubule"/>
    <property type="evidence" value="ECO:0007669"/>
    <property type="project" value="UniProtKB-KW"/>
</dbReference>
<gene>
    <name evidence="10" type="ORF">AAG570_012267</name>
</gene>
<sequence>MYERELESSLEQADKTIKELRLRNNALQLENDKYDELQQATEAQVSELETETAQWHKREEDYVRYIRELEQKNDDLERSQRALYMSVGDFESKLNSALERNVLLESELDDKEILQTMVQRLKDEARGW</sequence>
<feature type="domain" description="NUDE" evidence="9">
    <location>
        <begin position="86"/>
        <end position="126"/>
    </location>
</feature>
<evidence type="ECO:0000256" key="3">
    <source>
        <dbReference type="ARBA" id="ARBA00007429"/>
    </source>
</evidence>
<evidence type="ECO:0000256" key="1">
    <source>
        <dbReference type="ARBA" id="ARBA00004186"/>
    </source>
</evidence>
<evidence type="ECO:0000256" key="6">
    <source>
        <dbReference type="ARBA" id="ARBA00023054"/>
    </source>
</evidence>
<dbReference type="InterPro" id="IPR006964">
    <property type="entry name" value="NUDE_dom"/>
</dbReference>
<comment type="similarity">
    <text evidence="3">Belongs to the nudE family.</text>
</comment>
<feature type="coiled-coil region" evidence="8">
    <location>
        <begin position="3"/>
        <end position="124"/>
    </location>
</feature>
<dbReference type="SUPFAM" id="SSF57997">
    <property type="entry name" value="Tropomyosin"/>
    <property type="match status" value="1"/>
</dbReference>
<dbReference type="InterPro" id="IPR033494">
    <property type="entry name" value="NUDE"/>
</dbReference>
<evidence type="ECO:0000256" key="8">
    <source>
        <dbReference type="SAM" id="Coils"/>
    </source>
</evidence>
<evidence type="ECO:0000256" key="4">
    <source>
        <dbReference type="ARBA" id="ARBA00022490"/>
    </source>
</evidence>
<keyword evidence="5" id="KW-0493">Microtubule</keyword>
<dbReference type="AlphaFoldDB" id="A0ABD0YIC3"/>
<accession>A0ABD0YIC3</accession>
<reference evidence="10 11" key="1">
    <citation type="submission" date="2024-07" db="EMBL/GenBank/DDBJ databases">
        <title>Chromosome-level genome assembly of the water stick insect Ranatra chinensis (Heteroptera: Nepidae).</title>
        <authorList>
            <person name="Liu X."/>
        </authorList>
    </citation>
    <scope>NUCLEOTIDE SEQUENCE [LARGE SCALE GENOMIC DNA]</scope>
    <source>
        <strain evidence="10">Cailab_2021Rc</strain>
        <tissue evidence="10">Muscle</tissue>
    </source>
</reference>
<proteinExistence type="inferred from homology"/>
<keyword evidence="6 8" id="KW-0175">Coiled coil</keyword>
<keyword evidence="7" id="KW-0206">Cytoskeleton</keyword>
<evidence type="ECO:0000313" key="10">
    <source>
        <dbReference type="EMBL" id="KAL1131030.1"/>
    </source>
</evidence>
<dbReference type="PANTHER" id="PTHR10921">
    <property type="entry name" value="NUCLEAR DISTRIBUTION PROTEIN NUDE HOMOLOG 1"/>
    <property type="match status" value="1"/>
</dbReference>
<evidence type="ECO:0000313" key="11">
    <source>
        <dbReference type="Proteomes" id="UP001558652"/>
    </source>
</evidence>
<organism evidence="10 11">
    <name type="scientific">Ranatra chinensis</name>
    <dbReference type="NCBI Taxonomy" id="642074"/>
    <lineage>
        <taxon>Eukaryota</taxon>
        <taxon>Metazoa</taxon>
        <taxon>Ecdysozoa</taxon>
        <taxon>Arthropoda</taxon>
        <taxon>Hexapoda</taxon>
        <taxon>Insecta</taxon>
        <taxon>Pterygota</taxon>
        <taxon>Neoptera</taxon>
        <taxon>Paraneoptera</taxon>
        <taxon>Hemiptera</taxon>
        <taxon>Heteroptera</taxon>
        <taxon>Panheteroptera</taxon>
        <taxon>Nepomorpha</taxon>
        <taxon>Nepidae</taxon>
        <taxon>Ranatrinae</taxon>
        <taxon>Ranatra</taxon>
    </lineage>
</organism>
<dbReference type="PANTHER" id="PTHR10921:SF1">
    <property type="entry name" value="NUCLEAR DISTRIBUTION PROTEIN NUDE HOMOLOG"/>
    <property type="match status" value="1"/>
</dbReference>
<evidence type="ECO:0000256" key="5">
    <source>
        <dbReference type="ARBA" id="ARBA00022701"/>
    </source>
</evidence>
<keyword evidence="4" id="KW-0963">Cytoplasm</keyword>
<dbReference type="GO" id="GO:0005819">
    <property type="term" value="C:spindle"/>
    <property type="evidence" value="ECO:0007669"/>
    <property type="project" value="UniProtKB-SubCell"/>
</dbReference>
<protein>
    <recommendedName>
        <fullName evidence="9">NUDE domain-containing protein</fullName>
    </recommendedName>
</protein>
<dbReference type="Gene3D" id="6.10.250.1080">
    <property type="match status" value="1"/>
</dbReference>
<evidence type="ECO:0000256" key="2">
    <source>
        <dbReference type="ARBA" id="ARBA00004300"/>
    </source>
</evidence>
<dbReference type="Pfam" id="PF04880">
    <property type="entry name" value="NUDE_C"/>
    <property type="match status" value="1"/>
</dbReference>
<comment type="caution">
    <text evidence="10">The sequence shown here is derived from an EMBL/GenBank/DDBJ whole genome shotgun (WGS) entry which is preliminary data.</text>
</comment>
<name>A0ABD0YIC3_9HEMI</name>
<evidence type="ECO:0000256" key="7">
    <source>
        <dbReference type="ARBA" id="ARBA00023212"/>
    </source>
</evidence>
<dbReference type="EMBL" id="JBFDAA010000007">
    <property type="protein sequence ID" value="KAL1131030.1"/>
    <property type="molecule type" value="Genomic_DNA"/>
</dbReference>
<comment type="subcellular location">
    <subcellularLocation>
        <location evidence="2">Cytoplasm</location>
        <location evidence="2">Cytoskeleton</location>
        <location evidence="2">Microtubule organizing center</location>
        <location evidence="2">Centrosome</location>
    </subcellularLocation>
    <subcellularLocation>
        <location evidence="1">Cytoplasm</location>
        <location evidence="1">Cytoskeleton</location>
        <location evidence="1">Spindle</location>
    </subcellularLocation>
</comment>
<keyword evidence="11" id="KW-1185">Reference proteome</keyword>
<dbReference type="Proteomes" id="UP001558652">
    <property type="component" value="Unassembled WGS sequence"/>
</dbReference>
<evidence type="ECO:0000259" key="9">
    <source>
        <dbReference type="Pfam" id="PF04880"/>
    </source>
</evidence>
<dbReference type="GO" id="GO:0005813">
    <property type="term" value="C:centrosome"/>
    <property type="evidence" value="ECO:0007669"/>
    <property type="project" value="UniProtKB-SubCell"/>
</dbReference>